<accession>F8NCA8</accession>
<evidence type="ECO:0000256" key="3">
    <source>
        <dbReference type="ARBA" id="ARBA00023157"/>
    </source>
</evidence>
<dbReference type="SUPFAM" id="SSF52833">
    <property type="entry name" value="Thioredoxin-like"/>
    <property type="match status" value="1"/>
</dbReference>
<feature type="domain" description="Thioredoxin" evidence="6">
    <location>
        <begin position="242"/>
        <end position="381"/>
    </location>
</feature>
<dbReference type="PROSITE" id="PS51352">
    <property type="entry name" value="THIOREDOXIN_2"/>
    <property type="match status" value="1"/>
</dbReference>
<dbReference type="AlphaFoldDB" id="F8NCA8"/>
<dbReference type="OrthoDB" id="9794348at2"/>
<dbReference type="InterPro" id="IPR050553">
    <property type="entry name" value="Thioredoxin_ResA/DsbE_sf"/>
</dbReference>
<keyword evidence="4" id="KW-0676">Redox-active center</keyword>
<gene>
    <name evidence="7" type="ORF">Premu_0517</name>
</gene>
<dbReference type="CDD" id="cd02966">
    <property type="entry name" value="TlpA_like_family"/>
    <property type="match status" value="1"/>
</dbReference>
<keyword evidence="5" id="KW-0732">Signal</keyword>
<feature type="chain" id="PRO_5003381351" evidence="5">
    <location>
        <begin position="21"/>
        <end position="381"/>
    </location>
</feature>
<dbReference type="RefSeq" id="WP_007572881.1">
    <property type="nucleotide sequence ID" value="NZ_BPTS01000001.1"/>
</dbReference>
<organism evidence="7 8">
    <name type="scientific">Hallella multisaccharivorax DSM 17128</name>
    <dbReference type="NCBI Taxonomy" id="688246"/>
    <lineage>
        <taxon>Bacteria</taxon>
        <taxon>Pseudomonadati</taxon>
        <taxon>Bacteroidota</taxon>
        <taxon>Bacteroidia</taxon>
        <taxon>Bacteroidales</taxon>
        <taxon>Prevotellaceae</taxon>
        <taxon>Hallella</taxon>
    </lineage>
</organism>
<feature type="signal peptide" evidence="5">
    <location>
        <begin position="1"/>
        <end position="20"/>
    </location>
</feature>
<dbReference type="InterPro" id="IPR000866">
    <property type="entry name" value="AhpC/TSA"/>
</dbReference>
<dbReference type="PANTHER" id="PTHR42852">
    <property type="entry name" value="THIOL:DISULFIDE INTERCHANGE PROTEIN DSBE"/>
    <property type="match status" value="1"/>
</dbReference>
<dbReference type="InterPro" id="IPR013766">
    <property type="entry name" value="Thioredoxin_domain"/>
</dbReference>
<evidence type="ECO:0000256" key="5">
    <source>
        <dbReference type="SAM" id="SignalP"/>
    </source>
</evidence>
<name>F8NCA8_9BACT</name>
<sequence>MRKTILTMAALTLLTIDANAADGKGNVTFSGELKGLKDTLIVMTPAGERDIKRDTVLTKDAKFQFTVNVAEPTTIYAYTPGTLRREEHIGFTAVAVPGEKAVLTGDLNTSYYFSGSKFYQQYNEANRAYDAATKPLNDLEAVLDKRMEGSEAQEKLSKEFQEKAPALQRQATQDMLNFIAKHPDSEGAAAFIPRIDGVDNMKKAAASLSATIRNGRMHHFYQNIIDQAEAQEKAEKEAETKQAPGVTAPNFTLNDLNGKPLSLSNFKGKYVLLDFWGTWCIWCVRGIPKMKEYYNKYKGKFEILSIDCNESEDKWKAGVKKYELPWKHVYQPKTGVVQTTELYGIQGFPTKILVGPDGKIVKTVVGEDPAFYTFLDGQFGK</sequence>
<dbReference type="Proteomes" id="UP000002772">
    <property type="component" value="Unassembled WGS sequence"/>
</dbReference>
<evidence type="ECO:0000256" key="4">
    <source>
        <dbReference type="ARBA" id="ARBA00023284"/>
    </source>
</evidence>
<proteinExistence type="predicted"/>
<keyword evidence="2" id="KW-0201">Cytochrome c-type biogenesis</keyword>
<dbReference type="GO" id="GO:0016209">
    <property type="term" value="F:antioxidant activity"/>
    <property type="evidence" value="ECO:0007669"/>
    <property type="project" value="InterPro"/>
</dbReference>
<protein>
    <submittedName>
        <fullName evidence="7">Alkyl hydroperoxide reductase/ Thiol specific antioxidant/ Mal allergen</fullName>
    </submittedName>
</protein>
<comment type="subcellular location">
    <subcellularLocation>
        <location evidence="1">Cell envelope</location>
    </subcellularLocation>
</comment>
<reference evidence="8" key="1">
    <citation type="journal article" date="2011" name="Stand. Genomic Sci.">
        <title>Non-contiguous finished genome sequence of the opportunistic oral pathogen Prevotella multisaccharivorax type strain (PPPA20).</title>
        <authorList>
            <person name="Pati A."/>
            <person name="Gronow S."/>
            <person name="Lu M."/>
            <person name="Lapidus A."/>
            <person name="Nolan M."/>
            <person name="Lucas S."/>
            <person name="Hammon N."/>
            <person name="Deshpande S."/>
            <person name="Cheng J.F."/>
            <person name="Tapia R."/>
            <person name="Han C."/>
            <person name="Goodwin L."/>
            <person name="Pitluck S."/>
            <person name="Liolios K."/>
            <person name="Pagani I."/>
            <person name="Mavromatis K."/>
            <person name="Mikhailova N."/>
            <person name="Huntemann M."/>
            <person name="Chen A."/>
            <person name="Palaniappan K."/>
            <person name="Land M."/>
            <person name="Hauser L."/>
            <person name="Detter J.C."/>
            <person name="Brambilla E.M."/>
            <person name="Rohde M."/>
            <person name="Goker M."/>
            <person name="Woyke T."/>
            <person name="Bristow J."/>
            <person name="Eisen J.A."/>
            <person name="Markowitz V."/>
            <person name="Hugenholtz P."/>
            <person name="Kyrpides N.C."/>
            <person name="Klenk H.P."/>
            <person name="Ivanova N."/>
        </authorList>
    </citation>
    <scope>NUCLEOTIDE SEQUENCE [LARGE SCALE GENOMIC DNA]</scope>
    <source>
        <strain evidence="8">DSM 17128</strain>
    </source>
</reference>
<dbReference type="GO" id="GO:0030313">
    <property type="term" value="C:cell envelope"/>
    <property type="evidence" value="ECO:0007669"/>
    <property type="project" value="UniProtKB-SubCell"/>
</dbReference>
<evidence type="ECO:0000256" key="2">
    <source>
        <dbReference type="ARBA" id="ARBA00022748"/>
    </source>
</evidence>
<dbReference type="eggNOG" id="COG0526">
    <property type="taxonomic scope" value="Bacteria"/>
</dbReference>
<dbReference type="PANTHER" id="PTHR42852:SF6">
    <property type="entry name" value="THIOL:DISULFIDE INTERCHANGE PROTEIN DSBE"/>
    <property type="match status" value="1"/>
</dbReference>
<dbReference type="Gene3D" id="3.40.30.10">
    <property type="entry name" value="Glutaredoxin"/>
    <property type="match status" value="1"/>
</dbReference>
<dbReference type="InterPro" id="IPR036249">
    <property type="entry name" value="Thioredoxin-like_sf"/>
</dbReference>
<evidence type="ECO:0000313" key="7">
    <source>
        <dbReference type="EMBL" id="EGN55998.1"/>
    </source>
</evidence>
<evidence type="ECO:0000256" key="1">
    <source>
        <dbReference type="ARBA" id="ARBA00004196"/>
    </source>
</evidence>
<dbReference type="STRING" id="688246.Premu_0517"/>
<keyword evidence="8" id="KW-1185">Reference proteome</keyword>
<dbReference type="EMBL" id="GL945017">
    <property type="protein sequence ID" value="EGN55998.1"/>
    <property type="molecule type" value="Genomic_DNA"/>
</dbReference>
<dbReference type="GO" id="GO:0017004">
    <property type="term" value="P:cytochrome complex assembly"/>
    <property type="evidence" value="ECO:0007669"/>
    <property type="project" value="UniProtKB-KW"/>
</dbReference>
<dbReference type="HOGENOM" id="CLU_042529_1_0_10"/>
<dbReference type="GO" id="GO:0016491">
    <property type="term" value="F:oxidoreductase activity"/>
    <property type="evidence" value="ECO:0007669"/>
    <property type="project" value="InterPro"/>
</dbReference>
<keyword evidence="3" id="KW-1015">Disulfide bond</keyword>
<evidence type="ECO:0000259" key="6">
    <source>
        <dbReference type="PROSITE" id="PS51352"/>
    </source>
</evidence>
<evidence type="ECO:0000313" key="8">
    <source>
        <dbReference type="Proteomes" id="UP000002772"/>
    </source>
</evidence>
<dbReference type="Pfam" id="PF00578">
    <property type="entry name" value="AhpC-TSA"/>
    <property type="match status" value="1"/>
</dbReference>